<organism evidence="1">
    <name type="scientific">Rhizophora mucronata</name>
    <name type="common">Asiatic mangrove</name>
    <dbReference type="NCBI Taxonomy" id="61149"/>
    <lineage>
        <taxon>Eukaryota</taxon>
        <taxon>Viridiplantae</taxon>
        <taxon>Streptophyta</taxon>
        <taxon>Embryophyta</taxon>
        <taxon>Tracheophyta</taxon>
        <taxon>Spermatophyta</taxon>
        <taxon>Magnoliopsida</taxon>
        <taxon>eudicotyledons</taxon>
        <taxon>Gunneridae</taxon>
        <taxon>Pentapetalae</taxon>
        <taxon>rosids</taxon>
        <taxon>fabids</taxon>
        <taxon>Malpighiales</taxon>
        <taxon>Rhizophoraceae</taxon>
        <taxon>Rhizophora</taxon>
    </lineage>
</organism>
<name>A0A2P2QBQ9_RHIMU</name>
<proteinExistence type="predicted"/>
<accession>A0A2P2QBQ9</accession>
<dbReference type="AlphaFoldDB" id="A0A2P2QBQ9"/>
<dbReference type="EMBL" id="GGEC01083948">
    <property type="protein sequence ID" value="MBX64432.1"/>
    <property type="molecule type" value="Transcribed_RNA"/>
</dbReference>
<reference evidence="1" key="1">
    <citation type="submission" date="2018-02" db="EMBL/GenBank/DDBJ databases">
        <title>Rhizophora mucronata_Transcriptome.</title>
        <authorList>
            <person name="Meera S.P."/>
            <person name="Sreeshan A."/>
            <person name="Augustine A."/>
        </authorList>
    </citation>
    <scope>NUCLEOTIDE SEQUENCE</scope>
    <source>
        <tissue evidence="1">Leaf</tissue>
    </source>
</reference>
<protein>
    <submittedName>
        <fullName evidence="1">Uncharacterized protein</fullName>
    </submittedName>
</protein>
<sequence>MQQSFIHEYPAKTTSLEGKTSLDPCNHSREDCIMYLTS</sequence>
<evidence type="ECO:0000313" key="1">
    <source>
        <dbReference type="EMBL" id="MBX64432.1"/>
    </source>
</evidence>